<dbReference type="PROSITE" id="PS50893">
    <property type="entry name" value="ABC_TRANSPORTER_2"/>
    <property type="match status" value="1"/>
</dbReference>
<dbReference type="CDD" id="cd03214">
    <property type="entry name" value="ABC_Iron-Siderophores_B12_Hemin"/>
    <property type="match status" value="1"/>
</dbReference>
<dbReference type="AlphaFoldDB" id="A0A1M4ZIC4"/>
<dbReference type="InterPro" id="IPR027417">
    <property type="entry name" value="P-loop_NTPase"/>
</dbReference>
<proteinExistence type="predicted"/>
<dbReference type="GO" id="GO:0016887">
    <property type="term" value="F:ATP hydrolysis activity"/>
    <property type="evidence" value="ECO:0007669"/>
    <property type="project" value="InterPro"/>
</dbReference>
<evidence type="ECO:0000313" key="8">
    <source>
        <dbReference type="Proteomes" id="UP000184076"/>
    </source>
</evidence>
<keyword evidence="1" id="KW-0813">Transport</keyword>
<keyword evidence="8" id="KW-1185">Reference proteome</keyword>
<dbReference type="PROSITE" id="PS00211">
    <property type="entry name" value="ABC_TRANSPORTER_1"/>
    <property type="match status" value="1"/>
</dbReference>
<dbReference type="Proteomes" id="UP000184076">
    <property type="component" value="Unassembled WGS sequence"/>
</dbReference>
<organism evidence="7 8">
    <name type="scientific">Desulfacinum infernum DSM 9756</name>
    <dbReference type="NCBI Taxonomy" id="1121391"/>
    <lineage>
        <taxon>Bacteria</taxon>
        <taxon>Pseudomonadati</taxon>
        <taxon>Thermodesulfobacteriota</taxon>
        <taxon>Syntrophobacteria</taxon>
        <taxon>Syntrophobacterales</taxon>
        <taxon>Syntrophobacteraceae</taxon>
        <taxon>Desulfacinum</taxon>
    </lineage>
</organism>
<dbReference type="RefSeq" id="WP_073038346.1">
    <property type="nucleotide sequence ID" value="NZ_FQVB01000012.1"/>
</dbReference>
<dbReference type="EMBL" id="FQVB01000012">
    <property type="protein sequence ID" value="SHF17725.1"/>
    <property type="molecule type" value="Genomic_DNA"/>
</dbReference>
<dbReference type="FunFam" id="3.40.50.300:FF:000134">
    <property type="entry name" value="Iron-enterobactin ABC transporter ATP-binding protein"/>
    <property type="match status" value="1"/>
</dbReference>
<dbReference type="GO" id="GO:0005524">
    <property type="term" value="F:ATP binding"/>
    <property type="evidence" value="ECO:0007669"/>
    <property type="project" value="UniProtKB-KW"/>
</dbReference>
<keyword evidence="2" id="KW-0547">Nucleotide-binding</keyword>
<protein>
    <submittedName>
        <fullName evidence="7">Iron complex transport system ATP-binding protein</fullName>
    </submittedName>
</protein>
<evidence type="ECO:0000259" key="6">
    <source>
        <dbReference type="PROSITE" id="PS50893"/>
    </source>
</evidence>
<dbReference type="SUPFAM" id="SSF52540">
    <property type="entry name" value="P-loop containing nucleoside triphosphate hydrolases"/>
    <property type="match status" value="1"/>
</dbReference>
<dbReference type="Pfam" id="PF00005">
    <property type="entry name" value="ABC_tran"/>
    <property type="match status" value="1"/>
</dbReference>
<evidence type="ECO:0000256" key="2">
    <source>
        <dbReference type="ARBA" id="ARBA00022741"/>
    </source>
</evidence>
<evidence type="ECO:0000313" key="7">
    <source>
        <dbReference type="EMBL" id="SHF17725.1"/>
    </source>
</evidence>
<reference evidence="8" key="1">
    <citation type="submission" date="2016-11" db="EMBL/GenBank/DDBJ databases">
        <authorList>
            <person name="Varghese N."/>
            <person name="Submissions S."/>
        </authorList>
    </citation>
    <scope>NUCLEOTIDE SEQUENCE [LARGE SCALE GENOMIC DNA]</scope>
    <source>
        <strain evidence="8">DSM 9756</strain>
    </source>
</reference>
<dbReference type="SMART" id="SM00382">
    <property type="entry name" value="AAA"/>
    <property type="match status" value="1"/>
</dbReference>
<keyword evidence="3 7" id="KW-0067">ATP-binding</keyword>
<evidence type="ECO:0000256" key="1">
    <source>
        <dbReference type="ARBA" id="ARBA00022448"/>
    </source>
</evidence>
<name>A0A1M4ZIC4_9BACT</name>
<accession>A0A1M4ZIC4</accession>
<dbReference type="PANTHER" id="PTHR42794">
    <property type="entry name" value="HEMIN IMPORT ATP-BINDING PROTEIN HMUV"/>
    <property type="match status" value="1"/>
</dbReference>
<dbReference type="Gene3D" id="3.40.50.300">
    <property type="entry name" value="P-loop containing nucleotide triphosphate hydrolases"/>
    <property type="match status" value="1"/>
</dbReference>
<dbReference type="InterPro" id="IPR017871">
    <property type="entry name" value="ABC_transporter-like_CS"/>
</dbReference>
<keyword evidence="4" id="KW-1278">Translocase</keyword>
<evidence type="ECO:0000256" key="3">
    <source>
        <dbReference type="ARBA" id="ARBA00022840"/>
    </source>
</evidence>
<dbReference type="STRING" id="1121391.SAMN02745206_01471"/>
<evidence type="ECO:0000256" key="5">
    <source>
        <dbReference type="ARBA" id="ARBA00037066"/>
    </source>
</evidence>
<evidence type="ECO:0000256" key="4">
    <source>
        <dbReference type="ARBA" id="ARBA00022967"/>
    </source>
</evidence>
<sequence>MIVSVLDIQFSYNSHDVLRGVRFRVDPGQCVAVCGTNGAGKSTLLRCLNGLLRPRVGTVFLDGEDVELLGRKEVARRCASVPQQGHGTDLTVFDVVLLGRLPHCRWGPSKEDLVRVERILEEMGLAELAHRPLSALSGGEAQKVILARALAQAPRVLLLDEPTNHLDLKNQLGMMEAIRRVVHREGLAAVTAIHDLNLALRYCDRLLFLKGGRIHGAVEPSEVTPALIRDVYGVDAVIERIHGRWVVIPR</sequence>
<comment type="function">
    <text evidence="5">Part of the ABC transporter complex HmuTUV involved in hemin import. Responsible for energy coupling to the transport system.</text>
</comment>
<dbReference type="PANTHER" id="PTHR42794:SF1">
    <property type="entry name" value="HEMIN IMPORT ATP-BINDING PROTEIN HMUV"/>
    <property type="match status" value="1"/>
</dbReference>
<dbReference type="OrthoDB" id="9809450at2"/>
<dbReference type="InterPro" id="IPR003439">
    <property type="entry name" value="ABC_transporter-like_ATP-bd"/>
</dbReference>
<dbReference type="InterPro" id="IPR003593">
    <property type="entry name" value="AAA+_ATPase"/>
</dbReference>
<feature type="domain" description="ABC transporter" evidence="6">
    <location>
        <begin position="3"/>
        <end position="236"/>
    </location>
</feature>
<gene>
    <name evidence="7" type="ORF">SAMN02745206_01471</name>
</gene>